<dbReference type="STRING" id="197461.A3843_04125"/>
<gene>
    <name evidence="2" type="ORF">A3843_04125</name>
</gene>
<organism evidence="2 3">
    <name type="scientific">Pseudovibrio exalbescens</name>
    <dbReference type="NCBI Taxonomy" id="197461"/>
    <lineage>
        <taxon>Bacteria</taxon>
        <taxon>Pseudomonadati</taxon>
        <taxon>Pseudomonadota</taxon>
        <taxon>Alphaproteobacteria</taxon>
        <taxon>Hyphomicrobiales</taxon>
        <taxon>Stappiaceae</taxon>
        <taxon>Pseudovibrio</taxon>
    </lineage>
</organism>
<evidence type="ECO:0000313" key="2">
    <source>
        <dbReference type="EMBL" id="OKL45511.1"/>
    </source>
</evidence>
<protein>
    <recommendedName>
        <fullName evidence="4">Lipoprotein</fullName>
    </recommendedName>
</protein>
<evidence type="ECO:0000256" key="1">
    <source>
        <dbReference type="SAM" id="SignalP"/>
    </source>
</evidence>
<dbReference type="Proteomes" id="UP000185783">
    <property type="component" value="Unassembled WGS sequence"/>
</dbReference>
<keyword evidence="1" id="KW-0732">Signal</keyword>
<dbReference type="AlphaFoldDB" id="A0A1U7JLI5"/>
<comment type="caution">
    <text evidence="2">The sequence shown here is derived from an EMBL/GenBank/DDBJ whole genome shotgun (WGS) entry which is preliminary data.</text>
</comment>
<dbReference type="RefSeq" id="WP_028479995.1">
    <property type="nucleotide sequence ID" value="NZ_LVVZ01000005.1"/>
</dbReference>
<feature type="chain" id="PRO_5010565389" description="Lipoprotein" evidence="1">
    <location>
        <begin position="21"/>
        <end position="170"/>
    </location>
</feature>
<feature type="signal peptide" evidence="1">
    <location>
        <begin position="1"/>
        <end position="20"/>
    </location>
</feature>
<dbReference type="EMBL" id="LVVZ01000005">
    <property type="protein sequence ID" value="OKL45511.1"/>
    <property type="molecule type" value="Genomic_DNA"/>
</dbReference>
<accession>A0A1U7JLI5</accession>
<dbReference type="PROSITE" id="PS51257">
    <property type="entry name" value="PROKAR_LIPOPROTEIN"/>
    <property type="match status" value="1"/>
</dbReference>
<sequence length="170" mass="17994">MIRFQELSRCLAVSSVLLLAACGGDPVPPGTLNTMNSMINQDSVAPTVAPDKATFAFEQFTGIPGNAGDDLARAIAQSARSQNINLVRRVGAPSTYRVQGYLSAVGDKYTTTVFYVFDIMDNNGNRLHRIQGQEQSEGGSGDPWASVGNDSLKRVGARAVAAISAWVNSG</sequence>
<name>A0A1U7JLI5_9HYPH</name>
<proteinExistence type="predicted"/>
<evidence type="ECO:0000313" key="3">
    <source>
        <dbReference type="Proteomes" id="UP000185783"/>
    </source>
</evidence>
<reference evidence="2 3" key="1">
    <citation type="submission" date="2016-03" db="EMBL/GenBank/DDBJ databases">
        <title>Genome sequence of Nesiotobacter sp. nov., a moderately halophilic alphaproteobacterium isolated from the Yellow Sea, China.</title>
        <authorList>
            <person name="Zhang G."/>
            <person name="Zhang R."/>
        </authorList>
    </citation>
    <scope>NUCLEOTIDE SEQUENCE [LARGE SCALE GENOMIC DNA]</scope>
    <source>
        <strain evidence="2 3">WB1-6</strain>
    </source>
</reference>
<dbReference type="OrthoDB" id="7374881at2"/>
<evidence type="ECO:0008006" key="4">
    <source>
        <dbReference type="Google" id="ProtNLM"/>
    </source>
</evidence>
<keyword evidence="3" id="KW-1185">Reference proteome</keyword>